<name>A0A9P6TFN7_9BASI</name>
<evidence type="ECO:0000313" key="1">
    <source>
        <dbReference type="EMBL" id="KAG0148943.1"/>
    </source>
</evidence>
<sequence length="105" mass="11898">MTPRAMYCRFRGCDTLSLPRGLHITVVRQGQIWPQHTFSHATSPSVHRSTVTSPHHTATFNSHLRHCVLGFGHFDLIPLNFSLHISTPSWRLDHIQVYQGSPICG</sequence>
<dbReference type="EMBL" id="MU167232">
    <property type="protein sequence ID" value="KAG0148943.1"/>
    <property type="molecule type" value="Genomic_DNA"/>
</dbReference>
<protein>
    <submittedName>
        <fullName evidence="1">Uncharacterized protein</fullName>
    </submittedName>
</protein>
<organism evidence="1 2">
    <name type="scientific">Cronartium quercuum f. sp. fusiforme G11</name>
    <dbReference type="NCBI Taxonomy" id="708437"/>
    <lineage>
        <taxon>Eukaryota</taxon>
        <taxon>Fungi</taxon>
        <taxon>Dikarya</taxon>
        <taxon>Basidiomycota</taxon>
        <taxon>Pucciniomycotina</taxon>
        <taxon>Pucciniomycetes</taxon>
        <taxon>Pucciniales</taxon>
        <taxon>Coleosporiaceae</taxon>
        <taxon>Cronartium</taxon>
    </lineage>
</organism>
<dbReference type="Proteomes" id="UP000886653">
    <property type="component" value="Unassembled WGS sequence"/>
</dbReference>
<evidence type="ECO:0000313" key="2">
    <source>
        <dbReference type="Proteomes" id="UP000886653"/>
    </source>
</evidence>
<reference evidence="1" key="1">
    <citation type="submission" date="2013-11" db="EMBL/GenBank/DDBJ databases">
        <title>Genome sequence of the fusiform rust pathogen reveals effectors for host alternation and coevolution with pine.</title>
        <authorList>
            <consortium name="DOE Joint Genome Institute"/>
            <person name="Smith K."/>
            <person name="Pendleton A."/>
            <person name="Kubisiak T."/>
            <person name="Anderson C."/>
            <person name="Salamov A."/>
            <person name="Aerts A."/>
            <person name="Riley R."/>
            <person name="Clum A."/>
            <person name="Lindquist E."/>
            <person name="Ence D."/>
            <person name="Campbell M."/>
            <person name="Kronenberg Z."/>
            <person name="Feau N."/>
            <person name="Dhillon B."/>
            <person name="Hamelin R."/>
            <person name="Burleigh J."/>
            <person name="Smith J."/>
            <person name="Yandell M."/>
            <person name="Nelson C."/>
            <person name="Grigoriev I."/>
            <person name="Davis J."/>
        </authorList>
    </citation>
    <scope>NUCLEOTIDE SEQUENCE</scope>
    <source>
        <strain evidence="1">G11</strain>
    </source>
</reference>
<proteinExistence type="predicted"/>
<comment type="caution">
    <text evidence="1">The sequence shown here is derived from an EMBL/GenBank/DDBJ whole genome shotgun (WGS) entry which is preliminary data.</text>
</comment>
<keyword evidence="2" id="KW-1185">Reference proteome</keyword>
<gene>
    <name evidence="1" type="ORF">CROQUDRAFT_89765</name>
</gene>
<accession>A0A9P6TFN7</accession>
<dbReference type="AlphaFoldDB" id="A0A9P6TFN7"/>